<evidence type="ECO:0000313" key="5">
    <source>
        <dbReference type="EMBL" id="GIG83034.1"/>
    </source>
</evidence>
<name>A0A8J3PXP8_9ACTN</name>
<evidence type="ECO:0000259" key="4">
    <source>
        <dbReference type="PROSITE" id="PS50893"/>
    </source>
</evidence>
<dbReference type="InterPro" id="IPR017871">
    <property type="entry name" value="ABC_transporter-like_CS"/>
</dbReference>
<dbReference type="Gene3D" id="3.40.50.300">
    <property type="entry name" value="P-loop containing nucleotide triphosphate hydrolases"/>
    <property type="match status" value="1"/>
</dbReference>
<dbReference type="GO" id="GO:0098796">
    <property type="term" value="C:membrane protein complex"/>
    <property type="evidence" value="ECO:0007669"/>
    <property type="project" value="UniProtKB-ARBA"/>
</dbReference>
<dbReference type="AlphaFoldDB" id="A0A8J3PXP8"/>
<keyword evidence="1" id="KW-0813">Transport</keyword>
<dbReference type="SMART" id="SM00382">
    <property type="entry name" value="AAA"/>
    <property type="match status" value="1"/>
</dbReference>
<feature type="domain" description="ABC transporter" evidence="4">
    <location>
        <begin position="22"/>
        <end position="241"/>
    </location>
</feature>
<reference evidence="5 6" key="1">
    <citation type="submission" date="2021-01" db="EMBL/GenBank/DDBJ databases">
        <title>Whole genome shotgun sequence of Planotetraspora kaengkrachanensis NBRC 104272.</title>
        <authorList>
            <person name="Komaki H."/>
            <person name="Tamura T."/>
        </authorList>
    </citation>
    <scope>NUCLEOTIDE SEQUENCE [LARGE SCALE GENOMIC DNA]</scope>
    <source>
        <strain evidence="5 6">NBRC 104272</strain>
    </source>
</reference>
<dbReference type="EMBL" id="BONV01000035">
    <property type="protein sequence ID" value="GIG83034.1"/>
    <property type="molecule type" value="Genomic_DNA"/>
</dbReference>
<dbReference type="InterPro" id="IPR015854">
    <property type="entry name" value="ABC_transpr_LolD-like"/>
</dbReference>
<evidence type="ECO:0000256" key="3">
    <source>
        <dbReference type="ARBA" id="ARBA00022840"/>
    </source>
</evidence>
<accession>A0A8J3PXP8</accession>
<dbReference type="CDD" id="cd03255">
    <property type="entry name" value="ABC_MJ0796_LolCDE_FtsE"/>
    <property type="match status" value="1"/>
</dbReference>
<dbReference type="GO" id="GO:0022857">
    <property type="term" value="F:transmembrane transporter activity"/>
    <property type="evidence" value="ECO:0007669"/>
    <property type="project" value="TreeGrafter"/>
</dbReference>
<dbReference type="Proteomes" id="UP000630097">
    <property type="component" value="Unassembled WGS sequence"/>
</dbReference>
<keyword evidence="2" id="KW-0547">Nucleotide-binding</keyword>
<sequence>MNRPMNDLMNDLMNRPMNDVVLSFEGAVKTYPGTPPVESLRGVDLTVRAGEMVAVLGPSGSGKTTLLNLAAGLDRPTAGSVHLAGERIETLSDRRLSGLRAHTIGVVFQQFFLLDHLTALDNVAGGLLYRGLPPRRRRTAAMDALERVGLSHRVGHLTRLLSGGERQRVAIARALVGRPALVLADEPTGNLDSANGDQILTLLRDLNADGVTLLVITHDPHVAAACTRRVQIHDGRIGGES</sequence>
<dbReference type="InterPro" id="IPR003439">
    <property type="entry name" value="ABC_transporter-like_ATP-bd"/>
</dbReference>
<organism evidence="5 6">
    <name type="scientific">Planotetraspora kaengkrachanensis</name>
    <dbReference type="NCBI Taxonomy" id="575193"/>
    <lineage>
        <taxon>Bacteria</taxon>
        <taxon>Bacillati</taxon>
        <taxon>Actinomycetota</taxon>
        <taxon>Actinomycetes</taxon>
        <taxon>Streptosporangiales</taxon>
        <taxon>Streptosporangiaceae</taxon>
        <taxon>Planotetraspora</taxon>
    </lineage>
</organism>
<keyword evidence="3 5" id="KW-0067">ATP-binding</keyword>
<keyword evidence="6" id="KW-1185">Reference proteome</keyword>
<dbReference type="FunFam" id="3.40.50.300:FF:000032">
    <property type="entry name" value="Export ABC transporter ATP-binding protein"/>
    <property type="match status" value="1"/>
</dbReference>
<protein>
    <submittedName>
        <fullName evidence="5">Peptide ABC transporter ATP-binding protein</fullName>
    </submittedName>
</protein>
<dbReference type="PROSITE" id="PS50893">
    <property type="entry name" value="ABC_TRANSPORTER_2"/>
    <property type="match status" value="1"/>
</dbReference>
<evidence type="ECO:0000256" key="1">
    <source>
        <dbReference type="ARBA" id="ARBA00022448"/>
    </source>
</evidence>
<dbReference type="InterPro" id="IPR003593">
    <property type="entry name" value="AAA+_ATPase"/>
</dbReference>
<dbReference type="SUPFAM" id="SSF52540">
    <property type="entry name" value="P-loop containing nucleoside triphosphate hydrolases"/>
    <property type="match status" value="1"/>
</dbReference>
<proteinExistence type="predicted"/>
<evidence type="ECO:0000313" key="6">
    <source>
        <dbReference type="Proteomes" id="UP000630097"/>
    </source>
</evidence>
<evidence type="ECO:0000256" key="2">
    <source>
        <dbReference type="ARBA" id="ARBA00022741"/>
    </source>
</evidence>
<dbReference type="InterPro" id="IPR027417">
    <property type="entry name" value="P-loop_NTPase"/>
</dbReference>
<comment type="caution">
    <text evidence="5">The sequence shown here is derived from an EMBL/GenBank/DDBJ whole genome shotgun (WGS) entry which is preliminary data.</text>
</comment>
<dbReference type="PROSITE" id="PS00211">
    <property type="entry name" value="ABC_TRANSPORTER_1"/>
    <property type="match status" value="1"/>
</dbReference>
<dbReference type="InterPro" id="IPR017911">
    <property type="entry name" value="MacB-like_ATP-bd"/>
</dbReference>
<dbReference type="PANTHER" id="PTHR24220">
    <property type="entry name" value="IMPORT ATP-BINDING PROTEIN"/>
    <property type="match status" value="1"/>
</dbReference>
<dbReference type="Pfam" id="PF00005">
    <property type="entry name" value="ABC_tran"/>
    <property type="match status" value="1"/>
</dbReference>
<dbReference type="GO" id="GO:0016887">
    <property type="term" value="F:ATP hydrolysis activity"/>
    <property type="evidence" value="ECO:0007669"/>
    <property type="project" value="InterPro"/>
</dbReference>
<dbReference type="PANTHER" id="PTHR24220:SF86">
    <property type="entry name" value="ABC TRANSPORTER ABCH.1"/>
    <property type="match status" value="1"/>
</dbReference>
<dbReference type="GO" id="GO:0005524">
    <property type="term" value="F:ATP binding"/>
    <property type="evidence" value="ECO:0007669"/>
    <property type="project" value="UniProtKB-KW"/>
</dbReference>
<dbReference type="GO" id="GO:0005886">
    <property type="term" value="C:plasma membrane"/>
    <property type="evidence" value="ECO:0007669"/>
    <property type="project" value="TreeGrafter"/>
</dbReference>
<gene>
    <name evidence="5" type="ORF">Pka01_61610</name>
</gene>